<keyword evidence="2" id="KW-0732">Signal</keyword>
<feature type="signal peptide" evidence="2">
    <location>
        <begin position="1"/>
        <end position="35"/>
    </location>
</feature>
<feature type="domain" description="PEGA" evidence="3">
    <location>
        <begin position="198"/>
        <end position="252"/>
    </location>
</feature>
<protein>
    <recommendedName>
        <fullName evidence="3">PEGA domain-containing protein</fullName>
    </recommendedName>
</protein>
<evidence type="ECO:0000256" key="1">
    <source>
        <dbReference type="SAM" id="Phobius"/>
    </source>
</evidence>
<evidence type="ECO:0000256" key="2">
    <source>
        <dbReference type="SAM" id="SignalP"/>
    </source>
</evidence>
<gene>
    <name evidence="4" type="ORF">Q664_28200</name>
</gene>
<evidence type="ECO:0000259" key="3">
    <source>
        <dbReference type="Pfam" id="PF08308"/>
    </source>
</evidence>
<sequence length="400" mass="43050">MSLHPIRPRRLAPSARQRAFALSLLLALWGNASLAAEPTPSRPAITLFVVGAPEARTSLQDWLLGGPTGLPVTVRLAEPLSFTARRGDDSQLLEFERHLQEARRHYIDAEFADCLQVLGDEGVLPKALSQGHRQLVARLLLWQVACQVGSRREEAALQVASELGVLGLEIPADIGVLPPEVGRVLVKGAEAGAARARTTLRVTSDFGPAQVSLDGRFGVCVAPCSLDALEGRHVVRVDAEGRQRAVQVISAKGTELAVAFTTLPASPELAASQWAARYGALSADLDSAGSLRLLSNALRAPRLVLLTAEAEREGYRLRGALAIDGRVAARTERQARTKLLPETVEGALRDLLFQGRLVEPAPALYRRREFWLAVGVAAAVAGATTAALLWQRPVRTEVRF</sequence>
<accession>A0A084SPT8</accession>
<reference evidence="4 5" key="1">
    <citation type="submission" date="2014-07" db="EMBL/GenBank/DDBJ databases">
        <title>Draft Genome Sequence of Gephyronic Acid Producer, Cystobacter violaceus Strain Cb vi76.</title>
        <authorList>
            <person name="Stevens D.C."/>
            <person name="Young J."/>
            <person name="Carmichael R."/>
            <person name="Tan J."/>
            <person name="Taylor R.E."/>
        </authorList>
    </citation>
    <scope>NUCLEOTIDE SEQUENCE [LARGE SCALE GENOMIC DNA]</scope>
    <source>
        <strain evidence="4 5">Cb vi76</strain>
    </source>
</reference>
<keyword evidence="1" id="KW-1133">Transmembrane helix</keyword>
<feature type="chain" id="PRO_5001781544" description="PEGA domain-containing protein" evidence="2">
    <location>
        <begin position="36"/>
        <end position="400"/>
    </location>
</feature>
<evidence type="ECO:0000313" key="5">
    <source>
        <dbReference type="Proteomes" id="UP000028547"/>
    </source>
</evidence>
<dbReference type="Pfam" id="PF08308">
    <property type="entry name" value="PEGA"/>
    <property type="match status" value="1"/>
</dbReference>
<comment type="caution">
    <text evidence="4">The sequence shown here is derived from an EMBL/GenBank/DDBJ whole genome shotgun (WGS) entry which is preliminary data.</text>
</comment>
<feature type="transmembrane region" description="Helical" evidence="1">
    <location>
        <begin position="370"/>
        <end position="390"/>
    </location>
</feature>
<dbReference type="RefSeq" id="WP_043402193.1">
    <property type="nucleotide sequence ID" value="NZ_JPMI01000209.1"/>
</dbReference>
<dbReference type="InterPro" id="IPR013229">
    <property type="entry name" value="PEGA"/>
</dbReference>
<keyword evidence="1" id="KW-0472">Membrane</keyword>
<dbReference type="Proteomes" id="UP000028547">
    <property type="component" value="Unassembled WGS sequence"/>
</dbReference>
<dbReference type="EMBL" id="JPMI01000209">
    <property type="protein sequence ID" value="KFA90473.1"/>
    <property type="molecule type" value="Genomic_DNA"/>
</dbReference>
<name>A0A084SPT8_9BACT</name>
<evidence type="ECO:0000313" key="4">
    <source>
        <dbReference type="EMBL" id="KFA90473.1"/>
    </source>
</evidence>
<keyword evidence="1" id="KW-0812">Transmembrane</keyword>
<dbReference type="AlphaFoldDB" id="A0A084SPT8"/>
<organism evidence="4 5">
    <name type="scientific">Archangium violaceum Cb vi76</name>
    <dbReference type="NCBI Taxonomy" id="1406225"/>
    <lineage>
        <taxon>Bacteria</taxon>
        <taxon>Pseudomonadati</taxon>
        <taxon>Myxococcota</taxon>
        <taxon>Myxococcia</taxon>
        <taxon>Myxococcales</taxon>
        <taxon>Cystobacterineae</taxon>
        <taxon>Archangiaceae</taxon>
        <taxon>Archangium</taxon>
    </lineage>
</organism>
<proteinExistence type="predicted"/>